<dbReference type="VEuPathDB" id="FungiDB:AMAG_06824"/>
<keyword evidence="2" id="KW-0472">Membrane</keyword>
<evidence type="ECO:0000256" key="1">
    <source>
        <dbReference type="SAM" id="MobiDB-lite"/>
    </source>
</evidence>
<accession>A0A0L0SF57</accession>
<evidence type="ECO:0000313" key="4">
    <source>
        <dbReference type="Proteomes" id="UP000054350"/>
    </source>
</evidence>
<dbReference type="EMBL" id="GG745337">
    <property type="protein sequence ID" value="KNE61069.1"/>
    <property type="molecule type" value="Genomic_DNA"/>
</dbReference>
<feature type="region of interest" description="Disordered" evidence="1">
    <location>
        <begin position="24"/>
        <end position="71"/>
    </location>
</feature>
<name>A0A0L0SF57_ALLM3</name>
<keyword evidence="2" id="KW-0812">Transmembrane</keyword>
<feature type="transmembrane region" description="Helical" evidence="2">
    <location>
        <begin position="76"/>
        <end position="93"/>
    </location>
</feature>
<proteinExistence type="predicted"/>
<dbReference type="OrthoDB" id="5595183at2759"/>
<feature type="compositionally biased region" description="Pro residues" evidence="1">
    <location>
        <begin position="61"/>
        <end position="71"/>
    </location>
</feature>
<dbReference type="AlphaFoldDB" id="A0A0L0SF57"/>
<keyword evidence="4" id="KW-1185">Reference proteome</keyword>
<dbReference type="Proteomes" id="UP000054350">
    <property type="component" value="Unassembled WGS sequence"/>
</dbReference>
<reference evidence="3 4" key="1">
    <citation type="submission" date="2009-11" db="EMBL/GenBank/DDBJ databases">
        <title>Annotation of Allomyces macrogynus ATCC 38327.</title>
        <authorList>
            <consortium name="The Broad Institute Genome Sequencing Platform"/>
            <person name="Russ C."/>
            <person name="Cuomo C."/>
            <person name="Burger G."/>
            <person name="Gray M.W."/>
            <person name="Holland P.W.H."/>
            <person name="King N."/>
            <person name="Lang F.B.F."/>
            <person name="Roger A.J."/>
            <person name="Ruiz-Trillo I."/>
            <person name="Young S.K."/>
            <person name="Zeng Q."/>
            <person name="Gargeya S."/>
            <person name="Fitzgerald M."/>
            <person name="Haas B."/>
            <person name="Abouelleil A."/>
            <person name="Alvarado L."/>
            <person name="Arachchi H.M."/>
            <person name="Berlin A."/>
            <person name="Chapman S.B."/>
            <person name="Gearin G."/>
            <person name="Goldberg J."/>
            <person name="Griggs A."/>
            <person name="Gujja S."/>
            <person name="Hansen M."/>
            <person name="Heiman D."/>
            <person name="Howarth C."/>
            <person name="Larimer J."/>
            <person name="Lui A."/>
            <person name="MacDonald P.J.P."/>
            <person name="McCowen C."/>
            <person name="Montmayeur A."/>
            <person name="Murphy C."/>
            <person name="Neiman D."/>
            <person name="Pearson M."/>
            <person name="Priest M."/>
            <person name="Roberts A."/>
            <person name="Saif S."/>
            <person name="Shea T."/>
            <person name="Sisk P."/>
            <person name="Stolte C."/>
            <person name="Sykes S."/>
            <person name="Wortman J."/>
            <person name="Nusbaum C."/>
            <person name="Birren B."/>
        </authorList>
    </citation>
    <scope>NUCLEOTIDE SEQUENCE [LARGE SCALE GENOMIC DNA]</scope>
    <source>
        <strain evidence="3 4">ATCC 38327</strain>
    </source>
</reference>
<feature type="compositionally biased region" description="Low complexity" evidence="1">
    <location>
        <begin position="25"/>
        <end position="42"/>
    </location>
</feature>
<sequence length="247" mass="25939">MDPVTALLLGLVVPPLDQQLGEWTAHAAARAQQPDADVHAAVPPAPPSPWTHFRRRDLPADSPPPPTSANPLPRPLLYLGIALAALGTLLLCLHQSRSRREARAAKRASTGSNAAAVVDRERHLRPADPRMLATTPRRGSRRAREELAAARARAGIGAPTLPRYTTMDALYGDEERARLADAVEVQVEGGTVARPPPAGGGTARPVVERAQSTEPLAAVREGGDEDAVPATAAGRDRTASPAAARSA</sequence>
<organism evidence="3 4">
    <name type="scientific">Allomyces macrogynus (strain ATCC 38327)</name>
    <name type="common">Allomyces javanicus var. macrogynus</name>
    <dbReference type="NCBI Taxonomy" id="578462"/>
    <lineage>
        <taxon>Eukaryota</taxon>
        <taxon>Fungi</taxon>
        <taxon>Fungi incertae sedis</taxon>
        <taxon>Blastocladiomycota</taxon>
        <taxon>Blastocladiomycetes</taxon>
        <taxon>Blastocladiales</taxon>
        <taxon>Blastocladiaceae</taxon>
        <taxon>Allomyces</taxon>
    </lineage>
</organism>
<gene>
    <name evidence="3" type="ORF">AMAG_06824</name>
</gene>
<reference evidence="4" key="2">
    <citation type="submission" date="2009-11" db="EMBL/GenBank/DDBJ databases">
        <title>The Genome Sequence of Allomyces macrogynus strain ATCC 38327.</title>
        <authorList>
            <consortium name="The Broad Institute Genome Sequencing Platform"/>
            <person name="Russ C."/>
            <person name="Cuomo C."/>
            <person name="Shea T."/>
            <person name="Young S.K."/>
            <person name="Zeng Q."/>
            <person name="Koehrsen M."/>
            <person name="Haas B."/>
            <person name="Borodovsky M."/>
            <person name="Guigo R."/>
            <person name="Alvarado L."/>
            <person name="Berlin A."/>
            <person name="Borenstein D."/>
            <person name="Chen Z."/>
            <person name="Engels R."/>
            <person name="Freedman E."/>
            <person name="Gellesch M."/>
            <person name="Goldberg J."/>
            <person name="Griggs A."/>
            <person name="Gujja S."/>
            <person name="Heiman D."/>
            <person name="Hepburn T."/>
            <person name="Howarth C."/>
            <person name="Jen D."/>
            <person name="Larson L."/>
            <person name="Lewis B."/>
            <person name="Mehta T."/>
            <person name="Park D."/>
            <person name="Pearson M."/>
            <person name="Roberts A."/>
            <person name="Saif S."/>
            <person name="Shenoy N."/>
            <person name="Sisk P."/>
            <person name="Stolte C."/>
            <person name="Sykes S."/>
            <person name="Walk T."/>
            <person name="White J."/>
            <person name="Yandava C."/>
            <person name="Burger G."/>
            <person name="Gray M.W."/>
            <person name="Holland P.W.H."/>
            <person name="King N."/>
            <person name="Lang F.B.F."/>
            <person name="Roger A.J."/>
            <person name="Ruiz-Trillo I."/>
            <person name="Lander E."/>
            <person name="Nusbaum C."/>
        </authorList>
    </citation>
    <scope>NUCLEOTIDE SEQUENCE [LARGE SCALE GENOMIC DNA]</scope>
    <source>
        <strain evidence="4">ATCC 38327</strain>
    </source>
</reference>
<evidence type="ECO:0000256" key="2">
    <source>
        <dbReference type="SAM" id="Phobius"/>
    </source>
</evidence>
<feature type="region of interest" description="Disordered" evidence="1">
    <location>
        <begin position="190"/>
        <end position="247"/>
    </location>
</feature>
<evidence type="ECO:0000313" key="3">
    <source>
        <dbReference type="EMBL" id="KNE61069.1"/>
    </source>
</evidence>
<keyword evidence="2" id="KW-1133">Transmembrane helix</keyword>
<protein>
    <submittedName>
        <fullName evidence="3">Uncharacterized protein</fullName>
    </submittedName>
</protein>